<dbReference type="AlphaFoldDB" id="A0A0X1KNZ3"/>
<evidence type="ECO:0000256" key="1">
    <source>
        <dbReference type="ARBA" id="ARBA00022500"/>
    </source>
</evidence>
<dbReference type="STRING" id="1123384.AJ81_00810"/>
<evidence type="ECO:0000256" key="2">
    <source>
        <dbReference type="ARBA" id="ARBA00022801"/>
    </source>
</evidence>
<name>A0A0X1KNZ3_9THEM</name>
<keyword evidence="5" id="KW-1185">Reference proteome</keyword>
<dbReference type="InterPro" id="IPR028976">
    <property type="entry name" value="CheC-like_sf"/>
</dbReference>
<dbReference type="InterPro" id="IPR050992">
    <property type="entry name" value="CheZ_family_phosphatases"/>
</dbReference>
<feature type="domain" description="CheC-like protein" evidence="3">
    <location>
        <begin position="7"/>
        <end position="41"/>
    </location>
</feature>
<dbReference type="PANTHER" id="PTHR43693:SF1">
    <property type="entry name" value="PROTEIN PHOSPHATASE CHEZ"/>
    <property type="match status" value="1"/>
</dbReference>
<reference evidence="4 5" key="1">
    <citation type="submission" date="2014-01" db="EMBL/GenBank/DDBJ databases">
        <title>Genome sequencing of Thermotog hypogea.</title>
        <authorList>
            <person name="Zhang X."/>
            <person name="Alvare G."/>
            <person name="Fristensky B."/>
            <person name="Chen L."/>
            <person name="Suen T."/>
            <person name="Chen Q."/>
            <person name="Ma K."/>
        </authorList>
    </citation>
    <scope>NUCLEOTIDE SEQUENCE [LARGE SCALE GENOMIC DNA]</scope>
    <source>
        <strain evidence="4 5">DSM 11164</strain>
    </source>
</reference>
<dbReference type="SUPFAM" id="SSF103039">
    <property type="entry name" value="CheC-like"/>
    <property type="match status" value="1"/>
</dbReference>
<dbReference type="InterPro" id="IPR007597">
    <property type="entry name" value="CheC"/>
</dbReference>
<dbReference type="RefSeq" id="WP_031503180.1">
    <property type="nucleotide sequence ID" value="NC_022795.1"/>
</dbReference>
<dbReference type="NCBIfam" id="NF041093">
    <property type="entry name" value="CheC_Thtogales"/>
    <property type="match status" value="1"/>
</dbReference>
<dbReference type="GO" id="GO:0016787">
    <property type="term" value="F:hydrolase activity"/>
    <property type="evidence" value="ECO:0007669"/>
    <property type="project" value="UniProtKB-KW"/>
</dbReference>
<dbReference type="PaxDb" id="1123384-AJ81_00810"/>
<keyword evidence="1" id="KW-0145">Chemotaxis</keyword>
<proteinExistence type="predicted"/>
<dbReference type="Gene3D" id="3.40.1550.10">
    <property type="entry name" value="CheC-like"/>
    <property type="match status" value="1"/>
</dbReference>
<dbReference type="PATRIC" id="fig|1123384.7.peg.159"/>
<evidence type="ECO:0000259" key="3">
    <source>
        <dbReference type="Pfam" id="PF04509"/>
    </source>
</evidence>
<gene>
    <name evidence="4" type="ORF">AJ81_00810</name>
</gene>
<feature type="domain" description="CheC-like protein" evidence="3">
    <location>
        <begin position="106"/>
        <end position="141"/>
    </location>
</feature>
<dbReference type="PANTHER" id="PTHR43693">
    <property type="entry name" value="PROTEIN PHOSPHATASE CHEZ"/>
    <property type="match status" value="1"/>
</dbReference>
<keyword evidence="2" id="KW-0378">Hydrolase</keyword>
<dbReference type="Proteomes" id="UP000077469">
    <property type="component" value="Chromosome"/>
</dbReference>
<evidence type="ECO:0000313" key="5">
    <source>
        <dbReference type="Proteomes" id="UP000077469"/>
    </source>
</evidence>
<evidence type="ECO:0000313" key="4">
    <source>
        <dbReference type="EMBL" id="AJC72972.1"/>
    </source>
</evidence>
<dbReference type="OrthoDB" id="9812187at2"/>
<accession>A0A0X1KNZ3</accession>
<dbReference type="GO" id="GO:0006935">
    <property type="term" value="P:chemotaxis"/>
    <property type="evidence" value="ECO:0007669"/>
    <property type="project" value="UniProtKB-KW"/>
</dbReference>
<dbReference type="KEGG" id="phy:AJ81_00810"/>
<dbReference type="InterPro" id="IPR053645">
    <property type="entry name" value="CheY-P_phosphatase_CheC"/>
</dbReference>
<dbReference type="CDD" id="cd17909">
    <property type="entry name" value="CheC_ClassI"/>
    <property type="match status" value="1"/>
</dbReference>
<organism evidence="4 5">
    <name type="scientific">Pseudothermotoga hypogea DSM 11164 = NBRC 106472</name>
    <dbReference type="NCBI Taxonomy" id="1123384"/>
    <lineage>
        <taxon>Bacteria</taxon>
        <taxon>Thermotogati</taxon>
        <taxon>Thermotogota</taxon>
        <taxon>Thermotogae</taxon>
        <taxon>Thermotogales</taxon>
        <taxon>Thermotogaceae</taxon>
        <taxon>Pseudothermotoga</taxon>
    </lineage>
</organism>
<dbReference type="Pfam" id="PF04509">
    <property type="entry name" value="CheC"/>
    <property type="match status" value="2"/>
</dbReference>
<sequence length="201" mass="21828">MILSEKELDLLKEIGNIGTGNAATALSQLTNKKVEITVPKAEVVPISKIPFIFPEPEDLVVGVRMSVHGDINFDVLLVLNRLAAKRILQDLLGSPCEDVTQLDELSQSALKEVGNIMCGSYITALAEFTGLYLDPLPPDLIVDMLAAIISEALLPTASYEDSAIYVETELSIEGLQTITSYMLLIPGENSLEIVFKKVGLR</sequence>
<protein>
    <submittedName>
        <fullName evidence="4">Chemotaxis protein CheY</fullName>
    </submittedName>
</protein>
<dbReference type="EMBL" id="CP007141">
    <property type="protein sequence ID" value="AJC72972.1"/>
    <property type="molecule type" value="Genomic_DNA"/>
</dbReference>